<dbReference type="EMBL" id="JBBJBU010000016">
    <property type="protein sequence ID" value="KAK7202512.1"/>
    <property type="molecule type" value="Genomic_DNA"/>
</dbReference>
<dbReference type="Pfam" id="PF01868">
    <property type="entry name" value="RNase_P-MRP_p29"/>
    <property type="match status" value="1"/>
</dbReference>
<dbReference type="InterPro" id="IPR036980">
    <property type="entry name" value="RNase_P/MRP_Rpp29_sf"/>
</dbReference>
<feature type="region of interest" description="Disordered" evidence="3">
    <location>
        <begin position="81"/>
        <end position="218"/>
    </location>
</feature>
<name>A0ABR1EY94_9ASCO</name>
<keyword evidence="5" id="KW-1185">Reference proteome</keyword>
<dbReference type="InterPro" id="IPR016848">
    <property type="entry name" value="RNase_P/MRP_Rpp29-subunit"/>
</dbReference>
<organism evidence="4 5">
    <name type="scientific">Myxozyma melibiosi</name>
    <dbReference type="NCBI Taxonomy" id="54550"/>
    <lineage>
        <taxon>Eukaryota</taxon>
        <taxon>Fungi</taxon>
        <taxon>Dikarya</taxon>
        <taxon>Ascomycota</taxon>
        <taxon>Saccharomycotina</taxon>
        <taxon>Lipomycetes</taxon>
        <taxon>Lipomycetales</taxon>
        <taxon>Lipomycetaceae</taxon>
        <taxon>Myxozyma</taxon>
    </lineage>
</organism>
<sequence>MASSSSTPHRKSMSSYVLGLLNLSGQTGPGEAETVYEKRIEKQPLYLYPTDKPPANSGDDVKLQKNRAVGIIKTGLLREAEKKKANAPKPAGIIMKDSRRARGLARQLRREQSILKKKKLMKERRKRNLRRRKSKEMSDEQTGDLDSQPVPPAATSSQPADVEMTDQENDGESAPAKPTDSSSKKFSKTKDIPKRNQRDQTNQQTQKTNTGPKTSEERIAEAKRTNQHHQYLLSLVTADREIDYDAEEIDSAATTTTITRPNPMSAAEKKRTQLYQLGPDACNYDVYISLCTLWFSYINDLLGINPLPDLPEKPVNVQEYTQKLSAADYHGAFVTVMRAKCVTRVGIAGIIVRETKSSFLIVTKKNEIKIVPKENTVFLISIGGHPDDAKKLSVMLYGSNLLYRAADRGGRKFKSKATSDL</sequence>
<feature type="compositionally biased region" description="Basic and acidic residues" evidence="3">
    <location>
        <begin position="188"/>
        <end position="198"/>
    </location>
</feature>
<reference evidence="4 5" key="1">
    <citation type="submission" date="2024-03" db="EMBL/GenBank/DDBJ databases">
        <title>Genome-scale model development and genomic sequencing of the oleaginous clade Lipomyces.</title>
        <authorList>
            <consortium name="Lawrence Berkeley National Laboratory"/>
            <person name="Czajka J.J."/>
            <person name="Han Y."/>
            <person name="Kim J."/>
            <person name="Mondo S.J."/>
            <person name="Hofstad B.A."/>
            <person name="Robles A."/>
            <person name="Haridas S."/>
            <person name="Riley R."/>
            <person name="LaButti K."/>
            <person name="Pangilinan J."/>
            <person name="Andreopoulos W."/>
            <person name="Lipzen A."/>
            <person name="Yan J."/>
            <person name="Wang M."/>
            <person name="Ng V."/>
            <person name="Grigoriev I.V."/>
            <person name="Spatafora J.W."/>
            <person name="Magnuson J.K."/>
            <person name="Baker S.E."/>
            <person name="Pomraning K.R."/>
        </authorList>
    </citation>
    <scope>NUCLEOTIDE SEQUENCE [LARGE SCALE GENOMIC DNA]</scope>
    <source>
        <strain evidence="4 5">Phaff 52-87</strain>
    </source>
</reference>
<evidence type="ECO:0000313" key="5">
    <source>
        <dbReference type="Proteomes" id="UP001498771"/>
    </source>
</evidence>
<accession>A0ABR1EY94</accession>
<proteinExistence type="inferred from homology"/>
<feature type="compositionally biased region" description="Basic residues" evidence="3">
    <location>
        <begin position="115"/>
        <end position="134"/>
    </location>
</feature>
<dbReference type="Proteomes" id="UP001498771">
    <property type="component" value="Unassembled WGS sequence"/>
</dbReference>
<dbReference type="GeneID" id="90039214"/>
<dbReference type="SMART" id="SM00538">
    <property type="entry name" value="POP4"/>
    <property type="match status" value="1"/>
</dbReference>
<dbReference type="InterPro" id="IPR002730">
    <property type="entry name" value="Rpp29/RNP1"/>
</dbReference>
<gene>
    <name evidence="4" type="ORF">BZA70DRAFT_285265</name>
</gene>
<comment type="subcellular location">
    <subcellularLocation>
        <location evidence="1">Nucleus</location>
    </subcellularLocation>
</comment>
<dbReference type="PANTHER" id="PTHR13348:SF0">
    <property type="entry name" value="RIBONUCLEASE P PROTEIN SUBUNIT P29"/>
    <property type="match status" value="1"/>
</dbReference>
<evidence type="ECO:0000313" key="4">
    <source>
        <dbReference type="EMBL" id="KAK7202512.1"/>
    </source>
</evidence>
<protein>
    <submittedName>
        <fullName evidence="4">Uncharacterized protein</fullName>
    </submittedName>
</protein>
<evidence type="ECO:0000256" key="3">
    <source>
        <dbReference type="SAM" id="MobiDB-lite"/>
    </source>
</evidence>
<dbReference type="PANTHER" id="PTHR13348">
    <property type="entry name" value="RIBONUCLEASE P SUBUNIT P29"/>
    <property type="match status" value="1"/>
</dbReference>
<evidence type="ECO:0000256" key="1">
    <source>
        <dbReference type="ARBA" id="ARBA00004123"/>
    </source>
</evidence>
<comment type="caution">
    <text evidence="4">The sequence shown here is derived from an EMBL/GenBank/DDBJ whole genome shotgun (WGS) entry which is preliminary data.</text>
</comment>
<feature type="compositionally biased region" description="Low complexity" evidence="3">
    <location>
        <begin position="199"/>
        <end position="213"/>
    </location>
</feature>
<comment type="similarity">
    <text evidence="2">Belongs to the eukaryotic/archaeal RNase P protein component 1 family.</text>
</comment>
<dbReference type="SUPFAM" id="SSF101744">
    <property type="entry name" value="Rof/RNase P subunit-like"/>
    <property type="match status" value="1"/>
</dbReference>
<evidence type="ECO:0000256" key="2">
    <source>
        <dbReference type="ARBA" id="ARBA00006181"/>
    </source>
</evidence>
<dbReference type="Gene3D" id="2.30.30.210">
    <property type="entry name" value="Ribonuclease P/MRP, subunit p29"/>
    <property type="match status" value="1"/>
</dbReference>
<dbReference type="InterPro" id="IPR023534">
    <property type="entry name" value="Rof/RNase_P-like"/>
</dbReference>
<dbReference type="RefSeq" id="XP_064765545.1">
    <property type="nucleotide sequence ID" value="XM_064913702.1"/>
</dbReference>